<comment type="caution">
    <text evidence="1">The sequence shown here is derived from an EMBL/GenBank/DDBJ whole genome shotgun (WGS) entry which is preliminary data.</text>
</comment>
<proteinExistence type="predicted"/>
<dbReference type="AlphaFoldDB" id="A0A0F8YAI1"/>
<gene>
    <name evidence="1" type="ORF">LCGC14_2844110</name>
</gene>
<accession>A0A0F8YAI1</accession>
<name>A0A0F8YAI1_9ZZZZ</name>
<evidence type="ECO:0000313" key="1">
    <source>
        <dbReference type="EMBL" id="KKK78383.1"/>
    </source>
</evidence>
<reference evidence="1" key="1">
    <citation type="journal article" date="2015" name="Nature">
        <title>Complex archaea that bridge the gap between prokaryotes and eukaryotes.</title>
        <authorList>
            <person name="Spang A."/>
            <person name="Saw J.H."/>
            <person name="Jorgensen S.L."/>
            <person name="Zaremba-Niedzwiedzka K."/>
            <person name="Martijn J."/>
            <person name="Lind A.E."/>
            <person name="van Eijk R."/>
            <person name="Schleper C."/>
            <person name="Guy L."/>
            <person name="Ettema T.J."/>
        </authorList>
    </citation>
    <scope>NUCLEOTIDE SEQUENCE</scope>
</reference>
<dbReference type="EMBL" id="LAZR01054513">
    <property type="protein sequence ID" value="KKK78383.1"/>
    <property type="molecule type" value="Genomic_DNA"/>
</dbReference>
<feature type="non-terminal residue" evidence="1">
    <location>
        <position position="1"/>
    </location>
</feature>
<organism evidence="1">
    <name type="scientific">marine sediment metagenome</name>
    <dbReference type="NCBI Taxonomy" id="412755"/>
    <lineage>
        <taxon>unclassified sequences</taxon>
        <taxon>metagenomes</taxon>
        <taxon>ecological metagenomes</taxon>
    </lineage>
</organism>
<protein>
    <submittedName>
        <fullName evidence="1">Uncharacterized protein</fullName>
    </submittedName>
</protein>
<sequence length="43" mass="5222">SGILERTEGPKRPIFLPDFDARKFFFIKIFNNLFTNWVKNKIY</sequence>